<dbReference type="Pfam" id="PF10644">
    <property type="entry name" value="Misat_Tub_SegII"/>
    <property type="match status" value="1"/>
</dbReference>
<dbReference type="InterPro" id="IPR029209">
    <property type="entry name" value="DML1/Misato_tubulin"/>
</dbReference>
<reference evidence="8 9" key="1">
    <citation type="submission" date="2020-07" db="EMBL/GenBank/DDBJ databases">
        <title>Telomere length de novo assembly of all 7 chromosomes of the fungus, Metarhizium brunneum, using a novel assembly pipeline.</title>
        <authorList>
            <person name="Saud z."/>
            <person name="Kortsinoglou A."/>
            <person name="Kouvelis V.N."/>
            <person name="Butt T.M."/>
        </authorList>
    </citation>
    <scope>NUCLEOTIDE SEQUENCE [LARGE SCALE GENOMIC DNA]</scope>
    <source>
        <strain evidence="8 9">4556</strain>
    </source>
</reference>
<evidence type="ECO:0000256" key="4">
    <source>
        <dbReference type="ARBA" id="ARBA00023128"/>
    </source>
</evidence>
<dbReference type="GO" id="GO:0005525">
    <property type="term" value="F:GTP binding"/>
    <property type="evidence" value="ECO:0007669"/>
    <property type="project" value="UniProtKB-KW"/>
</dbReference>
<dbReference type="CDD" id="cd06060">
    <property type="entry name" value="misato"/>
    <property type="match status" value="1"/>
</dbReference>
<feature type="domain" description="Septin-type G" evidence="7">
    <location>
        <begin position="56"/>
        <end position="349"/>
    </location>
</feature>
<organism evidence="8 9">
    <name type="scientific">Metarhizium brunneum</name>
    <dbReference type="NCBI Taxonomy" id="500148"/>
    <lineage>
        <taxon>Eukaryota</taxon>
        <taxon>Fungi</taxon>
        <taxon>Dikarya</taxon>
        <taxon>Ascomycota</taxon>
        <taxon>Pezizomycotina</taxon>
        <taxon>Sordariomycetes</taxon>
        <taxon>Hypocreomycetidae</taxon>
        <taxon>Hypocreales</taxon>
        <taxon>Clavicipitaceae</taxon>
        <taxon>Metarhizium</taxon>
    </lineage>
</organism>
<dbReference type="PROSITE" id="PS51719">
    <property type="entry name" value="G_SEPTIN"/>
    <property type="match status" value="1"/>
</dbReference>
<evidence type="ECO:0000256" key="6">
    <source>
        <dbReference type="SAM" id="MobiDB-lite"/>
    </source>
</evidence>
<dbReference type="AlphaFoldDB" id="A0A7D5Z373"/>
<dbReference type="GO" id="GO:0007005">
    <property type="term" value="P:mitochondrion organization"/>
    <property type="evidence" value="ECO:0007669"/>
    <property type="project" value="InterPro"/>
</dbReference>
<keyword evidence="4" id="KW-0496">Mitochondrion</keyword>
<comment type="function">
    <text evidence="1">Involved in the partitioning of the mitochondrial organelle and mitochondrial DNA (mtDNA) inheritance.</text>
</comment>
<comment type="subcellular location">
    <subcellularLocation>
        <location evidence="2">Mitochondrion</location>
    </subcellularLocation>
</comment>
<feature type="compositionally biased region" description="Low complexity" evidence="6">
    <location>
        <begin position="7"/>
        <end position="21"/>
    </location>
</feature>
<keyword evidence="5" id="KW-0547">Nucleotide-binding</keyword>
<dbReference type="GO" id="GO:0005739">
    <property type="term" value="C:mitochondrion"/>
    <property type="evidence" value="ECO:0007669"/>
    <property type="project" value="UniProtKB-SubCell"/>
</dbReference>
<evidence type="ECO:0000259" key="7">
    <source>
        <dbReference type="PROSITE" id="PS51719"/>
    </source>
</evidence>
<evidence type="ECO:0000256" key="2">
    <source>
        <dbReference type="ARBA" id="ARBA00004173"/>
    </source>
</evidence>
<dbReference type="OrthoDB" id="271881at2759"/>
<comment type="similarity">
    <text evidence="5">Belongs to the TRAFAC class TrmE-Era-EngA-EngB-Septin-like GTPase superfamily. Septin GTPase family.</text>
</comment>
<accession>A0A7D5Z373</accession>
<keyword evidence="5" id="KW-0342">GTP-binding</keyword>
<dbReference type="InterPro" id="IPR036525">
    <property type="entry name" value="Tubulin/FtsZ_GTPase_sf"/>
</dbReference>
<comment type="similarity">
    <text evidence="3">Belongs to the misato family.</text>
</comment>
<dbReference type="Pfam" id="PF14881">
    <property type="entry name" value="Tubulin_3"/>
    <property type="match status" value="1"/>
</dbReference>
<dbReference type="GeneID" id="26244794"/>
<feature type="region of interest" description="Disordered" evidence="6">
    <location>
        <begin position="1"/>
        <end position="29"/>
    </location>
</feature>
<evidence type="ECO:0000256" key="1">
    <source>
        <dbReference type="ARBA" id="ARBA00003757"/>
    </source>
</evidence>
<dbReference type="InterPro" id="IPR019605">
    <property type="entry name" value="Misato_II_tubulin-like"/>
</dbReference>
<gene>
    <name evidence="8" type="primary">DML1</name>
    <name evidence="8" type="ORF">G6M90_00g088340</name>
</gene>
<evidence type="ECO:0000256" key="5">
    <source>
        <dbReference type="RuleBase" id="RU004560"/>
    </source>
</evidence>
<name>A0A7D5Z373_9HYPO</name>
<dbReference type="InterPro" id="IPR027417">
    <property type="entry name" value="P-loop_NTPase"/>
</dbReference>
<sequence>MSEDGHSLSASLSELPSSHSPVMGTSPILPRGLTPQLVMPSLTVPQRRPFSEIGKSLGKLKVLVTGRRGIGKTSLILAIAQSSAHIVHMDTVVTTSNNMATDVYASTRPKPWWRTDLDHDLSRRRRSSTSDQVLDRNICFVDCPVYGNDVQGSSPAVDYVESRLAELAHKSINDPDLRALLSGGAESNVDVVLYLLPHSGPTSDDIRCMRDLQNATNVIPLLARADELSLEERLSAKNRTLRGIDSAGLDCFFFTAPGGAQDHPHIYAISSATQADAEIIDASILMSSDYLPPLVSTDLGNLVKNLLTQHSSELTFGVMREIITLQLGNLANYTATHFWNAQESYFTYAGQEESLVDHNVHWRAGLGADGTETFLPRTVLYDLKGGFGSLRKINPLYDAASHTNVAADSLWTGPSTVHQQKLVTPSAYQESLDSGTKHPPLTTSTVRYWSDFSKSYLHPKSLVQLYDFELDSAIRPFERFDMGTELFTSLDKEQDILDRDWRPFVEECDLMQGMQVFTTIDDAWGGFASSYLEALRDEYPKSCIWVWGIQSPLAGISREKRQLRLSNTAQSLQQAYTQASTVVPLALPESQLRPHIELDCNSPWHVSSLLATVSESALLPSRLKGCNGASLADCAESLNTSGNRTIASAGMFIPTDTRDGMDTGDNLSFFQIGQDSSKVKNRPEHIFGQIICHRGPNTEQAEPEETADTRRRQILGNCLTRNYFTKLQFPLLDSYPHIYRDVINRQSIPVHTVLKTTTSISARMKDLRSQGTRLIRLDEREALGNSLAEIADAYQDDWSSGSDEDDDEL</sequence>
<evidence type="ECO:0000313" key="9">
    <source>
        <dbReference type="Proteomes" id="UP000510686"/>
    </source>
</evidence>
<evidence type="ECO:0000313" key="8">
    <source>
        <dbReference type="EMBL" id="QLI72704.1"/>
    </source>
</evidence>
<proteinExistence type="inferred from homology"/>
<dbReference type="RefSeq" id="XP_014542280.2">
    <property type="nucleotide sequence ID" value="XM_014686794.2"/>
</dbReference>
<dbReference type="Gene3D" id="3.40.50.300">
    <property type="entry name" value="P-loop containing nucleotide triphosphate hydrolases"/>
    <property type="match status" value="1"/>
</dbReference>
<dbReference type="PANTHER" id="PTHR13391:SF0">
    <property type="entry name" value="PROTEIN MISATO HOMOLOG 1"/>
    <property type="match status" value="1"/>
</dbReference>
<dbReference type="KEGG" id="mbrn:26244794"/>
<dbReference type="Pfam" id="PF00735">
    <property type="entry name" value="Septin"/>
    <property type="match status" value="1"/>
</dbReference>
<dbReference type="SUPFAM" id="SSF52490">
    <property type="entry name" value="Tubulin nucleotide-binding domain-like"/>
    <property type="match status" value="1"/>
</dbReference>
<dbReference type="Gene3D" id="3.40.50.1440">
    <property type="entry name" value="Tubulin/FtsZ, GTPase domain"/>
    <property type="match status" value="1"/>
</dbReference>
<dbReference type="PANTHER" id="PTHR13391">
    <property type="entry name" value="MITOCHONDRIAL DISTRIBUTION REGULATOR MISATO"/>
    <property type="match status" value="1"/>
</dbReference>
<keyword evidence="9" id="KW-1185">Reference proteome</keyword>
<dbReference type="InterPro" id="IPR030379">
    <property type="entry name" value="G_SEPTIN_dom"/>
</dbReference>
<dbReference type="InterPro" id="IPR049942">
    <property type="entry name" value="DML1/Misato"/>
</dbReference>
<dbReference type="EMBL" id="CP058936">
    <property type="protein sequence ID" value="QLI72704.1"/>
    <property type="molecule type" value="Genomic_DNA"/>
</dbReference>
<dbReference type="Proteomes" id="UP000510686">
    <property type="component" value="Chromosome 5"/>
</dbReference>
<dbReference type="SUPFAM" id="SSF52540">
    <property type="entry name" value="P-loop containing nucleoside triphosphate hydrolases"/>
    <property type="match status" value="1"/>
</dbReference>
<evidence type="ECO:0000256" key="3">
    <source>
        <dbReference type="ARBA" id="ARBA00008507"/>
    </source>
</evidence>
<protein>
    <submittedName>
        <fullName evidence="8">Protein DML1</fullName>
    </submittedName>
</protein>